<name>A0A2Z2KHP4_9BACL</name>
<dbReference type="Gene3D" id="1.20.1290.10">
    <property type="entry name" value="AhpD-like"/>
    <property type="match status" value="1"/>
</dbReference>
<dbReference type="Proteomes" id="UP000249890">
    <property type="component" value="Chromosome"/>
</dbReference>
<dbReference type="InterPro" id="IPR003779">
    <property type="entry name" value="CMD-like"/>
</dbReference>
<protein>
    <submittedName>
        <fullName evidence="2">Gamma-carboxymuconolactone decarboxylase</fullName>
    </submittedName>
</protein>
<dbReference type="RefSeq" id="WP_087914403.1">
    <property type="nucleotide sequence ID" value="NZ_CP021780.1"/>
</dbReference>
<dbReference type="EMBL" id="CP021780">
    <property type="protein sequence ID" value="ASA20382.1"/>
    <property type="molecule type" value="Genomic_DNA"/>
</dbReference>
<dbReference type="GO" id="GO:0051920">
    <property type="term" value="F:peroxiredoxin activity"/>
    <property type="evidence" value="ECO:0007669"/>
    <property type="project" value="InterPro"/>
</dbReference>
<keyword evidence="3" id="KW-1185">Reference proteome</keyword>
<dbReference type="InterPro" id="IPR052512">
    <property type="entry name" value="4CMD/NDH-1_regulator"/>
</dbReference>
<dbReference type="PANTHER" id="PTHR33570">
    <property type="entry name" value="4-CARBOXYMUCONOLACTONE DECARBOXYLASE FAMILY PROTEIN"/>
    <property type="match status" value="1"/>
</dbReference>
<evidence type="ECO:0000313" key="3">
    <source>
        <dbReference type="Proteomes" id="UP000249890"/>
    </source>
</evidence>
<accession>A0A2Z2KHP4</accession>
<dbReference type="KEGG" id="pdh:B9T62_05935"/>
<dbReference type="SUPFAM" id="SSF69118">
    <property type="entry name" value="AhpD-like"/>
    <property type="match status" value="1"/>
</dbReference>
<dbReference type="PANTHER" id="PTHR33570:SF9">
    <property type="entry name" value="BLL4600 PROTEIN"/>
    <property type="match status" value="1"/>
</dbReference>
<proteinExistence type="predicted"/>
<dbReference type="AlphaFoldDB" id="A0A2Z2KHP4"/>
<evidence type="ECO:0000259" key="1">
    <source>
        <dbReference type="Pfam" id="PF02627"/>
    </source>
</evidence>
<dbReference type="OrthoDB" id="9802489at2"/>
<reference evidence="2 3" key="1">
    <citation type="submission" date="2017-06" db="EMBL/GenBank/DDBJ databases">
        <title>Complete genome sequence of Paenibacillus donghaensis KCTC 13049T isolated from East Sea sediment, South Korea.</title>
        <authorList>
            <person name="Jung B.K."/>
            <person name="Hong S.-J."/>
            <person name="Shin J.-H."/>
        </authorList>
    </citation>
    <scope>NUCLEOTIDE SEQUENCE [LARGE SCALE GENOMIC DNA]</scope>
    <source>
        <strain evidence="2 3">KCTC 13049</strain>
    </source>
</reference>
<gene>
    <name evidence="2" type="ORF">B9T62_05935</name>
</gene>
<feature type="domain" description="Carboxymuconolactone decarboxylase-like" evidence="1">
    <location>
        <begin position="19"/>
        <end position="103"/>
    </location>
</feature>
<organism evidence="2 3">
    <name type="scientific">Paenibacillus donghaensis</name>
    <dbReference type="NCBI Taxonomy" id="414771"/>
    <lineage>
        <taxon>Bacteria</taxon>
        <taxon>Bacillati</taxon>
        <taxon>Bacillota</taxon>
        <taxon>Bacilli</taxon>
        <taxon>Bacillales</taxon>
        <taxon>Paenibacillaceae</taxon>
        <taxon>Paenibacillus</taxon>
    </lineage>
</organism>
<evidence type="ECO:0000313" key="2">
    <source>
        <dbReference type="EMBL" id="ASA20382.1"/>
    </source>
</evidence>
<dbReference type="InterPro" id="IPR029032">
    <property type="entry name" value="AhpD-like"/>
</dbReference>
<dbReference type="Pfam" id="PF02627">
    <property type="entry name" value="CMD"/>
    <property type="match status" value="1"/>
</dbReference>
<sequence>MRNPVIESNVRETLGEIAPAFARYSEDMLFGDVWRREQLMPRDRSLVTIAALVASGHTEQLPFHIRLALKNGLGQEELIEVITHLAFYAGWPRAASALQVAKETLQDVNLDSETSRD</sequence>